<reference evidence="1 2" key="1">
    <citation type="submission" date="2024-06" db="EMBL/GenBank/DDBJ databases">
        <authorList>
            <person name="Li F."/>
        </authorList>
    </citation>
    <scope>NUCLEOTIDE SEQUENCE [LARGE SCALE GENOMIC DNA]</scope>
    <source>
        <strain evidence="1 2">GXAS 311</strain>
    </source>
</reference>
<sequence length="262" mass="30128">MNDLIEYGNKCLEERDNIPSAPLWHMGKVAKFESKESFDLLQNTVDYLVCKAKLRMPFTDNEKEFMKELFEALWWGGKYHGFYEAATLANHYVNGNGNPVSLNATLYKNSIIVKDTANAMRKYMLQLKSSGKNFTFIKSSDPGFLHSEFPKKLKRGKRNSIKYGHILHDGALLAEQVNLRLKNADNRFHLTVRTTKAGNSYCSVWQVKSVYDFEPFAKNDITDIPLSGKYTIKLPDGLSRYLAEIKVAKVFNYGAIWSERWK</sequence>
<dbReference type="Proteomes" id="UP001548189">
    <property type="component" value="Unassembled WGS sequence"/>
</dbReference>
<comment type="caution">
    <text evidence="1">The sequence shown here is derived from an EMBL/GenBank/DDBJ whole genome shotgun (WGS) entry which is preliminary data.</text>
</comment>
<dbReference type="RefSeq" id="WP_353897229.1">
    <property type="nucleotide sequence ID" value="NZ_JBEVCJ010000024.1"/>
</dbReference>
<protein>
    <submittedName>
        <fullName evidence="1">Uncharacterized protein</fullName>
    </submittedName>
</protein>
<keyword evidence="2" id="KW-1185">Reference proteome</keyword>
<evidence type="ECO:0000313" key="2">
    <source>
        <dbReference type="Proteomes" id="UP001548189"/>
    </source>
</evidence>
<proteinExistence type="predicted"/>
<accession>A0ABV2BXI4</accession>
<name>A0ABV2BXI4_9GAMM</name>
<dbReference type="EMBL" id="JBEVCJ010000024">
    <property type="protein sequence ID" value="MET1256646.1"/>
    <property type="molecule type" value="Genomic_DNA"/>
</dbReference>
<evidence type="ECO:0000313" key="1">
    <source>
        <dbReference type="EMBL" id="MET1256646.1"/>
    </source>
</evidence>
<gene>
    <name evidence="1" type="ORF">ABVT43_16010</name>
</gene>
<organism evidence="1 2">
    <name type="scientific">Aliikangiella maris</name>
    <dbReference type="NCBI Taxonomy" id="3162458"/>
    <lineage>
        <taxon>Bacteria</taxon>
        <taxon>Pseudomonadati</taxon>
        <taxon>Pseudomonadota</taxon>
        <taxon>Gammaproteobacteria</taxon>
        <taxon>Oceanospirillales</taxon>
        <taxon>Pleioneaceae</taxon>
        <taxon>Aliikangiella</taxon>
    </lineage>
</organism>